<sequence>MEPQSVAGLVAARAAALGFYSPYYFLRQLPLERQQELFGTGAAARWGSRQGEETYAPPTAGGPVHWLWQQLPWDSAHFGTPMVRLFTGLFGAAMTPEELTRAAVALRAHLAEQHGAFYAFGLVPAEDGQLLQALTAAGWRLVETRLTFYRDHLADFDFPASAVRAAASAEAAHIGRIAAAARNPYDRFHADPWFGPARADAYLARYAENTVSAGLAATVLVPNEPALPVDSFLAISDLSADAAALGTRLSRVLLTAVGPANRGWHLKLVAETLRRARKHGHGAVLMTTQATNHAVFRTAEKLGFRLGATSHALACDSP</sequence>
<reference evidence="1 2" key="1">
    <citation type="submission" date="2020-11" db="EMBL/GenBank/DDBJ databases">
        <authorList>
            <person name="Kim M.K."/>
        </authorList>
    </citation>
    <scope>NUCLEOTIDE SEQUENCE [LARGE SCALE GENOMIC DNA]</scope>
    <source>
        <strain evidence="1 2">BT662</strain>
    </source>
</reference>
<dbReference type="Proteomes" id="UP000618931">
    <property type="component" value="Unassembled WGS sequence"/>
</dbReference>
<proteinExistence type="predicted"/>
<dbReference type="SUPFAM" id="SSF55729">
    <property type="entry name" value="Acyl-CoA N-acyltransferases (Nat)"/>
    <property type="match status" value="1"/>
</dbReference>
<accession>A0ABS0I6J2</accession>
<evidence type="ECO:0000313" key="1">
    <source>
        <dbReference type="EMBL" id="MBF9222167.1"/>
    </source>
</evidence>
<dbReference type="RefSeq" id="WP_196293615.1">
    <property type="nucleotide sequence ID" value="NZ_JADQDM010000006.1"/>
</dbReference>
<keyword evidence="2" id="KW-1185">Reference proteome</keyword>
<comment type="caution">
    <text evidence="1">The sequence shown here is derived from an EMBL/GenBank/DDBJ whole genome shotgun (WGS) entry which is preliminary data.</text>
</comment>
<evidence type="ECO:0008006" key="3">
    <source>
        <dbReference type="Google" id="ProtNLM"/>
    </source>
</evidence>
<dbReference type="EMBL" id="JADQDM010000006">
    <property type="protein sequence ID" value="MBF9222167.1"/>
    <property type="molecule type" value="Genomic_DNA"/>
</dbReference>
<dbReference type="InterPro" id="IPR016181">
    <property type="entry name" value="Acyl_CoA_acyltransferase"/>
</dbReference>
<name>A0ABS0I6J2_9BACT</name>
<gene>
    <name evidence="1" type="ORF">I2H31_13745</name>
</gene>
<dbReference type="Gene3D" id="3.40.630.30">
    <property type="match status" value="1"/>
</dbReference>
<organism evidence="1 2">
    <name type="scientific">Hymenobacter ruricola</name>
    <dbReference type="NCBI Taxonomy" id="2791023"/>
    <lineage>
        <taxon>Bacteria</taxon>
        <taxon>Pseudomonadati</taxon>
        <taxon>Bacteroidota</taxon>
        <taxon>Cytophagia</taxon>
        <taxon>Cytophagales</taxon>
        <taxon>Hymenobacteraceae</taxon>
        <taxon>Hymenobacter</taxon>
    </lineage>
</organism>
<evidence type="ECO:0000313" key="2">
    <source>
        <dbReference type="Proteomes" id="UP000618931"/>
    </source>
</evidence>
<protein>
    <recommendedName>
        <fullName evidence="3">GNAT family N-acetyltransferase</fullName>
    </recommendedName>
</protein>